<accession>A0A9F7QSB0</accession>
<reference evidence="4" key="2">
    <citation type="submission" date="2025-08" db="UniProtKB">
        <authorList>
            <consortium name="RefSeq"/>
        </authorList>
    </citation>
    <scope>IDENTIFICATION</scope>
    <source>
        <tissue evidence="4">Blood</tissue>
    </source>
</reference>
<dbReference type="OrthoDB" id="10039395at2759"/>
<protein>
    <submittedName>
        <fullName evidence="4">B-cell receptor CD22</fullName>
    </submittedName>
</protein>
<dbReference type="SUPFAM" id="SSF48726">
    <property type="entry name" value="Immunoglobulin"/>
    <property type="match status" value="1"/>
</dbReference>
<evidence type="ECO:0000256" key="1">
    <source>
        <dbReference type="SAM" id="Phobius"/>
    </source>
</evidence>
<name>A0A9F7QSB0_ICTPU</name>
<evidence type="ECO:0000259" key="2">
    <source>
        <dbReference type="PROSITE" id="PS50835"/>
    </source>
</evidence>
<dbReference type="AlphaFoldDB" id="A0A9F7QSB0"/>
<dbReference type="Proteomes" id="UP000221080">
    <property type="component" value="Chromosome 26"/>
</dbReference>
<dbReference type="GeneID" id="128629170"/>
<keyword evidence="1" id="KW-0472">Membrane</keyword>
<feature type="domain" description="Ig-like" evidence="2">
    <location>
        <begin position="17"/>
        <end position="99"/>
    </location>
</feature>
<keyword evidence="4" id="KW-0675">Receptor</keyword>
<dbReference type="PROSITE" id="PS50835">
    <property type="entry name" value="IG_LIKE"/>
    <property type="match status" value="1"/>
</dbReference>
<gene>
    <name evidence="4" type="primary">LOC128629170</name>
</gene>
<evidence type="ECO:0000313" key="4">
    <source>
        <dbReference type="RefSeq" id="XP_053531920.1"/>
    </source>
</evidence>
<evidence type="ECO:0000313" key="3">
    <source>
        <dbReference type="Proteomes" id="UP000221080"/>
    </source>
</evidence>
<dbReference type="InterPro" id="IPR036179">
    <property type="entry name" value="Ig-like_dom_sf"/>
</dbReference>
<keyword evidence="3" id="KW-1185">Reference proteome</keyword>
<dbReference type="PANTHER" id="PTHR46013:SF4">
    <property type="entry name" value="B-CELL RECEPTOR CD22-RELATED"/>
    <property type="match status" value="1"/>
</dbReference>
<reference evidence="3" key="1">
    <citation type="journal article" date="2016" name="Nat. Commun.">
        <title>The channel catfish genome sequence provides insights into the evolution of scale formation in teleosts.</title>
        <authorList>
            <person name="Liu Z."/>
            <person name="Liu S."/>
            <person name="Yao J."/>
            <person name="Bao L."/>
            <person name="Zhang J."/>
            <person name="Li Y."/>
            <person name="Jiang C."/>
            <person name="Sun L."/>
            <person name="Wang R."/>
            <person name="Zhang Y."/>
            <person name="Zhou T."/>
            <person name="Zeng Q."/>
            <person name="Fu Q."/>
            <person name="Gao S."/>
            <person name="Li N."/>
            <person name="Koren S."/>
            <person name="Jiang Y."/>
            <person name="Zimin A."/>
            <person name="Xu P."/>
            <person name="Phillippy A.M."/>
            <person name="Geng X."/>
            <person name="Song L."/>
            <person name="Sun F."/>
            <person name="Li C."/>
            <person name="Wang X."/>
            <person name="Chen A."/>
            <person name="Jin Y."/>
            <person name="Yuan Z."/>
            <person name="Yang Y."/>
            <person name="Tan S."/>
            <person name="Peatman E."/>
            <person name="Lu J."/>
            <person name="Qin Z."/>
            <person name="Dunham R."/>
            <person name="Li Z."/>
            <person name="Sonstegard T."/>
            <person name="Feng J."/>
            <person name="Danzmann R.G."/>
            <person name="Schroeder S."/>
            <person name="Scheffler B."/>
            <person name="Duke M.V."/>
            <person name="Ballard L."/>
            <person name="Kucuktas H."/>
            <person name="Kaltenboeck L."/>
            <person name="Liu H."/>
            <person name="Armbruster J."/>
            <person name="Xie Y."/>
            <person name="Kirby M.L."/>
            <person name="Tian Y."/>
            <person name="Flanagan M.E."/>
            <person name="Mu W."/>
            <person name="Waldbieser G.C."/>
        </authorList>
    </citation>
    <scope>NUCLEOTIDE SEQUENCE [LARGE SCALE GENOMIC DNA]</scope>
    <source>
        <strain evidence="3">SDA103</strain>
    </source>
</reference>
<keyword evidence="1" id="KW-0812">Transmembrane</keyword>
<dbReference type="CDD" id="cd00096">
    <property type="entry name" value="Ig"/>
    <property type="match status" value="1"/>
</dbReference>
<proteinExistence type="predicted"/>
<dbReference type="Pfam" id="PF13895">
    <property type="entry name" value="Ig_2"/>
    <property type="match status" value="1"/>
</dbReference>
<organism evidence="3 4">
    <name type="scientific">Ictalurus punctatus</name>
    <name type="common">Channel catfish</name>
    <name type="synonym">Silurus punctatus</name>
    <dbReference type="NCBI Taxonomy" id="7998"/>
    <lineage>
        <taxon>Eukaryota</taxon>
        <taxon>Metazoa</taxon>
        <taxon>Chordata</taxon>
        <taxon>Craniata</taxon>
        <taxon>Vertebrata</taxon>
        <taxon>Euteleostomi</taxon>
        <taxon>Actinopterygii</taxon>
        <taxon>Neopterygii</taxon>
        <taxon>Teleostei</taxon>
        <taxon>Ostariophysi</taxon>
        <taxon>Siluriformes</taxon>
        <taxon>Ictaluridae</taxon>
        <taxon>Ictalurus</taxon>
    </lineage>
</organism>
<dbReference type="Gene3D" id="2.60.40.10">
    <property type="entry name" value="Immunoglobulins"/>
    <property type="match status" value="1"/>
</dbReference>
<dbReference type="KEGG" id="ipu:128629170"/>
<keyword evidence="1" id="KW-1133">Transmembrane helix</keyword>
<dbReference type="RefSeq" id="XP_053531920.1">
    <property type="nucleotide sequence ID" value="XM_053675945.1"/>
</dbReference>
<dbReference type="InterPro" id="IPR007110">
    <property type="entry name" value="Ig-like_dom"/>
</dbReference>
<feature type="transmembrane region" description="Helical" evidence="1">
    <location>
        <begin position="106"/>
        <end position="132"/>
    </location>
</feature>
<dbReference type="PANTHER" id="PTHR46013">
    <property type="entry name" value="VASCULAR CELL ADHESION MOLECULE 1"/>
    <property type="match status" value="1"/>
</dbReference>
<sequence length="182" mass="19588">MSQHGVESYDDGILYPPKDVSVTISSSGEIVEGGVVTLSCSSDANPPVETYTWYKVNESSPVGSGQSYSFTLSSRSSGWFYCVAQNKFGNQSAAAVPLTSSERLSLHLFTVLCVAVGVGCCAIGAVVTGLFCMRRQRKQSVTVKHDYVNDGVHVVHGPYITLDPATRSSHDLYSTLTTIRHN</sequence>
<dbReference type="InterPro" id="IPR013783">
    <property type="entry name" value="Ig-like_fold"/>
</dbReference>